<evidence type="ECO:0000256" key="1">
    <source>
        <dbReference type="ARBA" id="ARBA00023157"/>
    </source>
</evidence>
<dbReference type="EMBL" id="JBGFUD010007881">
    <property type="protein sequence ID" value="MFH4981783.1"/>
    <property type="molecule type" value="Genomic_DNA"/>
</dbReference>
<organism evidence="4 5">
    <name type="scientific">Gnathostoma spinigerum</name>
    <dbReference type="NCBI Taxonomy" id="75299"/>
    <lineage>
        <taxon>Eukaryota</taxon>
        <taxon>Metazoa</taxon>
        <taxon>Ecdysozoa</taxon>
        <taxon>Nematoda</taxon>
        <taxon>Chromadorea</taxon>
        <taxon>Rhabditida</taxon>
        <taxon>Spirurina</taxon>
        <taxon>Gnathostomatomorpha</taxon>
        <taxon>Gnathostomatoidea</taxon>
        <taxon>Gnathostomatidae</taxon>
        <taxon>Gnathostoma</taxon>
    </lineage>
</organism>
<dbReference type="PANTHER" id="PTHR46115">
    <property type="entry name" value="THIOREDOXIN-LIKE PROTEIN 1"/>
    <property type="match status" value="1"/>
</dbReference>
<accession>A0ABD6EPJ0</accession>
<dbReference type="Proteomes" id="UP001608902">
    <property type="component" value="Unassembled WGS sequence"/>
</dbReference>
<dbReference type="Gene3D" id="2.60.120.470">
    <property type="entry name" value="PITH domain"/>
    <property type="match status" value="1"/>
</dbReference>
<dbReference type="Gene3D" id="3.40.30.10">
    <property type="entry name" value="Glutaredoxin"/>
    <property type="match status" value="1"/>
</dbReference>
<dbReference type="InterPro" id="IPR013766">
    <property type="entry name" value="Thioredoxin_domain"/>
</dbReference>
<dbReference type="CDD" id="cd02947">
    <property type="entry name" value="TRX_family"/>
    <property type="match status" value="1"/>
</dbReference>
<feature type="domain" description="Thioredoxin" evidence="2">
    <location>
        <begin position="1"/>
        <end position="109"/>
    </location>
</feature>
<keyword evidence="5" id="KW-1185">Reference proteome</keyword>
<protein>
    <recommendedName>
        <fullName evidence="6">Thioredoxin</fullName>
    </recommendedName>
</protein>
<proteinExistence type="predicted"/>
<dbReference type="InterPro" id="IPR010400">
    <property type="entry name" value="PITH_dom"/>
</dbReference>
<dbReference type="InterPro" id="IPR036249">
    <property type="entry name" value="Thioredoxin-like_sf"/>
</dbReference>
<dbReference type="PROSITE" id="PS51532">
    <property type="entry name" value="PITH"/>
    <property type="match status" value="1"/>
</dbReference>
<evidence type="ECO:0008006" key="6">
    <source>
        <dbReference type="Google" id="ProtNLM"/>
    </source>
</evidence>
<dbReference type="InterPro" id="IPR008979">
    <property type="entry name" value="Galactose-bd-like_sf"/>
</dbReference>
<gene>
    <name evidence="4" type="ORF">AB6A40_008492</name>
</gene>
<evidence type="ECO:0000259" key="2">
    <source>
        <dbReference type="PROSITE" id="PS51352"/>
    </source>
</evidence>
<comment type="caution">
    <text evidence="4">The sequence shown here is derived from an EMBL/GenBank/DDBJ whole genome shotgun (WGS) entry which is preliminary data.</text>
</comment>
<dbReference type="Pfam" id="PF06201">
    <property type="entry name" value="PITH"/>
    <property type="match status" value="1"/>
</dbReference>
<dbReference type="PROSITE" id="PS51352">
    <property type="entry name" value="THIOREDOXIN_2"/>
    <property type="match status" value="1"/>
</dbReference>
<dbReference type="AlphaFoldDB" id="A0ABD6EPJ0"/>
<dbReference type="InterPro" id="IPR037047">
    <property type="entry name" value="PITH_dom_sf"/>
</dbReference>
<evidence type="ECO:0000259" key="3">
    <source>
        <dbReference type="PROSITE" id="PS51532"/>
    </source>
</evidence>
<dbReference type="PRINTS" id="PR00421">
    <property type="entry name" value="THIOREDOXIN"/>
</dbReference>
<dbReference type="GO" id="GO:0005737">
    <property type="term" value="C:cytoplasm"/>
    <property type="evidence" value="ECO:0007669"/>
    <property type="project" value="UniProtKB-ARBA"/>
</dbReference>
<feature type="domain" description="PITH" evidence="3">
    <location>
        <begin position="109"/>
        <end position="276"/>
    </location>
</feature>
<reference evidence="4 5" key="1">
    <citation type="submission" date="2024-08" db="EMBL/GenBank/DDBJ databases">
        <title>Gnathostoma spinigerum genome.</title>
        <authorList>
            <person name="Gonzalez-Bertolin B."/>
            <person name="Monzon S."/>
            <person name="Zaballos A."/>
            <person name="Jimenez P."/>
            <person name="Dekumyoy P."/>
            <person name="Varona S."/>
            <person name="Cuesta I."/>
            <person name="Sumanam S."/>
            <person name="Adisakwattana P."/>
            <person name="Gasser R.B."/>
            <person name="Hernandez-Gonzalez A."/>
            <person name="Young N.D."/>
            <person name="Perteguer M.J."/>
        </authorList>
    </citation>
    <scope>NUCLEOTIDE SEQUENCE [LARGE SCALE GENOMIC DNA]</scope>
    <source>
        <strain evidence="4">AL3</strain>
        <tissue evidence="4">Liver</tissue>
    </source>
</reference>
<dbReference type="SUPFAM" id="SSF49785">
    <property type="entry name" value="Galactose-binding domain-like"/>
    <property type="match status" value="1"/>
</dbReference>
<dbReference type="PROSITE" id="PS00194">
    <property type="entry name" value="THIOREDOXIN_1"/>
    <property type="match status" value="1"/>
</dbReference>
<sequence length="281" mass="30827">MVLQHVVSDAEFSSALATEKPVVVDFFAVWCGPCQKIAPTFEQLSNKYLNVSFVKVDVDVATDVSAREGITAMPTFNVYLNRVKVDSMRGGDATALETMIKKWSDSAPQEESLVPGQADLISFIKKAEVECLNEDDSANIERLMTGEGDLVSDCDPQLLISLPFSQPVKVHSIYIKGKGGASPKTVKLFTNLPSIMDFDHAAGAKSVQTLEFSDKVAEGELINLRFVKFQNVQNLQLFVENNLKDEDTTIIESLRIYGTPISATNMGEFRRVSGKVGEVGH</sequence>
<evidence type="ECO:0000313" key="4">
    <source>
        <dbReference type="EMBL" id="MFH4981783.1"/>
    </source>
</evidence>
<dbReference type="InterPro" id="IPR017937">
    <property type="entry name" value="Thioredoxin_CS"/>
</dbReference>
<evidence type="ECO:0000313" key="5">
    <source>
        <dbReference type="Proteomes" id="UP001608902"/>
    </source>
</evidence>
<name>A0ABD6EPJ0_9BILA</name>
<dbReference type="SUPFAM" id="SSF52833">
    <property type="entry name" value="Thioredoxin-like"/>
    <property type="match status" value="1"/>
</dbReference>
<keyword evidence="1" id="KW-1015">Disulfide bond</keyword>
<dbReference type="Pfam" id="PF00085">
    <property type="entry name" value="Thioredoxin"/>
    <property type="match status" value="1"/>
</dbReference>